<evidence type="ECO:0000256" key="8">
    <source>
        <dbReference type="PIRSR" id="PIRSR001529-1"/>
    </source>
</evidence>
<feature type="binding site" evidence="9">
    <location>
        <begin position="360"/>
        <end position="363"/>
    </location>
    <ligand>
        <name>ATP</name>
        <dbReference type="ChEBI" id="CHEBI:30616"/>
    </ligand>
</feature>
<evidence type="ECO:0000256" key="6">
    <source>
        <dbReference type="ARBA" id="ARBA00023146"/>
    </source>
</evidence>
<dbReference type="EC" id="6.1.1.11" evidence="1"/>
<dbReference type="InterPro" id="IPR002314">
    <property type="entry name" value="aa-tRNA-synt_IIb"/>
</dbReference>
<feature type="binding site" evidence="8">
    <location>
        <position position="313"/>
    </location>
    <ligand>
        <name>L-serine</name>
        <dbReference type="ChEBI" id="CHEBI:33384"/>
    </ligand>
</feature>
<dbReference type="PRINTS" id="PR00981">
    <property type="entry name" value="TRNASYNTHSER"/>
</dbReference>
<evidence type="ECO:0000256" key="10">
    <source>
        <dbReference type="SAM" id="Coils"/>
    </source>
</evidence>
<evidence type="ECO:0000256" key="2">
    <source>
        <dbReference type="ARBA" id="ARBA00022598"/>
    </source>
</evidence>
<evidence type="ECO:0000256" key="5">
    <source>
        <dbReference type="ARBA" id="ARBA00022917"/>
    </source>
</evidence>
<evidence type="ECO:0000256" key="3">
    <source>
        <dbReference type="ARBA" id="ARBA00022741"/>
    </source>
</evidence>
<dbReference type="InterPro" id="IPR002317">
    <property type="entry name" value="Ser-tRNA-ligase_type_1"/>
</dbReference>
<dbReference type="PROSITE" id="PS50862">
    <property type="entry name" value="AA_TRNA_LIGASE_II"/>
    <property type="match status" value="1"/>
</dbReference>
<name>A0AAV1ICU8_9CHLO</name>
<keyword evidence="6" id="KW-0030">Aminoacyl-tRNA synthetase</keyword>
<feature type="site" description="Important for serine binding" evidence="8">
    <location>
        <position position="475"/>
    </location>
</feature>
<dbReference type="SUPFAM" id="SSF46589">
    <property type="entry name" value="tRNA-binding arm"/>
    <property type="match status" value="1"/>
</dbReference>
<dbReference type="InterPro" id="IPR015866">
    <property type="entry name" value="Ser-tRNA-synth_1_N"/>
</dbReference>
<evidence type="ECO:0000259" key="11">
    <source>
        <dbReference type="PROSITE" id="PS50862"/>
    </source>
</evidence>
<dbReference type="GO" id="GO:0005737">
    <property type="term" value="C:cytoplasm"/>
    <property type="evidence" value="ECO:0007669"/>
    <property type="project" value="UniProtKB-ARBA"/>
</dbReference>
<dbReference type="InterPro" id="IPR042103">
    <property type="entry name" value="SerRS_1_N_sf"/>
</dbReference>
<keyword evidence="3" id="KW-0547">Nucleotide-binding</keyword>
<protein>
    <recommendedName>
        <fullName evidence="1">serine--tRNA ligase</fullName>
        <ecNumber evidence="1">6.1.1.11</ecNumber>
    </recommendedName>
    <alternativeName>
        <fullName evidence="7">Seryl-tRNA synthetase</fullName>
    </alternativeName>
</protein>
<dbReference type="InterPro" id="IPR045864">
    <property type="entry name" value="aa-tRNA-synth_II/BPL/LPL"/>
</dbReference>
<evidence type="ECO:0000256" key="9">
    <source>
        <dbReference type="PIRSR" id="PIRSR001529-2"/>
    </source>
</evidence>
<dbReference type="Pfam" id="PF02403">
    <property type="entry name" value="Seryl_tRNA_N"/>
    <property type="match status" value="1"/>
</dbReference>
<feature type="binding site" evidence="9">
    <location>
        <begin position="431"/>
        <end position="434"/>
    </location>
    <ligand>
        <name>ATP</name>
        <dbReference type="ChEBI" id="CHEBI:30616"/>
    </ligand>
</feature>
<evidence type="ECO:0000256" key="1">
    <source>
        <dbReference type="ARBA" id="ARBA00012840"/>
    </source>
</evidence>
<feature type="binding site" evidence="8">
    <location>
        <position position="473"/>
    </location>
    <ligand>
        <name>L-serine</name>
        <dbReference type="ChEBI" id="CHEBI:33384"/>
    </ligand>
</feature>
<organism evidence="12 13">
    <name type="scientific">Coccomyxa viridis</name>
    <dbReference type="NCBI Taxonomy" id="1274662"/>
    <lineage>
        <taxon>Eukaryota</taxon>
        <taxon>Viridiplantae</taxon>
        <taxon>Chlorophyta</taxon>
        <taxon>core chlorophytes</taxon>
        <taxon>Trebouxiophyceae</taxon>
        <taxon>Trebouxiophyceae incertae sedis</taxon>
        <taxon>Coccomyxaceae</taxon>
        <taxon>Coccomyxa</taxon>
    </lineage>
</organism>
<dbReference type="InterPro" id="IPR010978">
    <property type="entry name" value="tRNA-bd_arm"/>
</dbReference>
<keyword evidence="10" id="KW-0175">Coiled coil</keyword>
<dbReference type="PANTHER" id="PTHR11778">
    <property type="entry name" value="SERYL-TRNA SYNTHETASE"/>
    <property type="match status" value="1"/>
</dbReference>
<dbReference type="GO" id="GO:0006434">
    <property type="term" value="P:seryl-tRNA aminoacylation"/>
    <property type="evidence" value="ECO:0007669"/>
    <property type="project" value="InterPro"/>
</dbReference>
<dbReference type="Proteomes" id="UP001314263">
    <property type="component" value="Unassembled WGS sequence"/>
</dbReference>
<dbReference type="Gene3D" id="3.30.930.10">
    <property type="entry name" value="Bira Bifunctional Protein, Domain 2"/>
    <property type="match status" value="1"/>
</dbReference>
<dbReference type="SUPFAM" id="SSF55681">
    <property type="entry name" value="Class II aaRS and biotin synthetases"/>
    <property type="match status" value="1"/>
</dbReference>
<evidence type="ECO:0000313" key="12">
    <source>
        <dbReference type="EMBL" id="CAK0784047.1"/>
    </source>
</evidence>
<feature type="binding site" evidence="8">
    <location>
        <position position="367"/>
    </location>
    <ligand>
        <name>L-serine</name>
        <dbReference type="ChEBI" id="CHEBI:33384"/>
    </ligand>
</feature>
<sequence>MLGARCIHSATSLRSTLQPFRLKYSCHSHWAARASCSPWHQALNSPLNATTPVRQLSAKIVCNAANITSQPASIAARTEEPTFRASIDFQALKSNLSVHVQNVRDRNSDADPEKVVQLYDRWTQMLMEVERLRSERNANAKAMKGKMEAAARAELVAQGRQLKEQLSQLEAILDEAEAELQQEAQKLPNLTHPQAPVGDEDQAVLLRSVGDRPAFSFAPKDHLALGERLGLIDFEAGARVSGAKFVYLCKAAARLEMALCNYAFQKVISKGFMPVCTPDLVRASVLQRCGFQPRAENTQVYSVEGTDMCLTGTAEVPLAGMLLDQIIPEDQLPMRMVAFGHCFRAESGSAGTASKGLYRVHQFSKVEMFIVSTEAQSEGLLSELCQIEEEIFTELGLHYKVLDMPTNDLGAPAYRKIDIEAWMPGMDRYGEISSASNCTDYQARRLNLRYRPVQSATDSPQKKTPTRFAHTLNGTACAVPRMIVAILENFQQEDGSILA</sequence>
<evidence type="ECO:0000313" key="13">
    <source>
        <dbReference type="Proteomes" id="UP001314263"/>
    </source>
</evidence>
<dbReference type="NCBIfam" id="TIGR00414">
    <property type="entry name" value="serS"/>
    <property type="match status" value="1"/>
</dbReference>
<dbReference type="Pfam" id="PF00587">
    <property type="entry name" value="tRNA-synt_2b"/>
    <property type="match status" value="1"/>
</dbReference>
<dbReference type="GO" id="GO:0005524">
    <property type="term" value="F:ATP binding"/>
    <property type="evidence" value="ECO:0007669"/>
    <property type="project" value="UniProtKB-KW"/>
</dbReference>
<feature type="binding site" evidence="8">
    <location>
        <position position="344"/>
    </location>
    <ligand>
        <name>L-serine</name>
        <dbReference type="ChEBI" id="CHEBI:33384"/>
    </ligand>
</feature>
<gene>
    <name evidence="12" type="ORF">CVIRNUC_007250</name>
</gene>
<dbReference type="InterPro" id="IPR033729">
    <property type="entry name" value="SerRS_core"/>
</dbReference>
<dbReference type="AlphaFoldDB" id="A0AAV1ICU8"/>
<keyword evidence="13" id="KW-1185">Reference proteome</keyword>
<keyword evidence="5" id="KW-0648">Protein biosynthesis</keyword>
<keyword evidence="2" id="KW-0436">Ligase</keyword>
<feature type="domain" description="Aminoacyl-transfer RNA synthetases class-II family profile" evidence="11">
    <location>
        <begin position="221"/>
        <end position="499"/>
    </location>
</feature>
<evidence type="ECO:0000256" key="7">
    <source>
        <dbReference type="ARBA" id="ARBA00031113"/>
    </source>
</evidence>
<feature type="coiled-coil region" evidence="10">
    <location>
        <begin position="152"/>
        <end position="186"/>
    </location>
</feature>
<keyword evidence="4 9" id="KW-0067">ATP-binding</keyword>
<dbReference type="Gene3D" id="1.10.287.40">
    <property type="entry name" value="Serine-tRNA synthetase, tRNA binding domain"/>
    <property type="match status" value="1"/>
</dbReference>
<comment type="caution">
    <text evidence="12">The sequence shown here is derived from an EMBL/GenBank/DDBJ whole genome shotgun (WGS) entry which is preliminary data.</text>
</comment>
<dbReference type="CDD" id="cd00770">
    <property type="entry name" value="SerRS_core"/>
    <property type="match status" value="1"/>
</dbReference>
<accession>A0AAV1ICU8</accession>
<reference evidence="12 13" key="1">
    <citation type="submission" date="2023-10" db="EMBL/GenBank/DDBJ databases">
        <authorList>
            <person name="Maclean D."/>
            <person name="Macfadyen A."/>
        </authorList>
    </citation>
    <scope>NUCLEOTIDE SEQUENCE [LARGE SCALE GENOMIC DNA]</scope>
</reference>
<dbReference type="PIRSF" id="PIRSF001529">
    <property type="entry name" value="Ser-tRNA-synth_IIa"/>
    <property type="match status" value="1"/>
</dbReference>
<dbReference type="EMBL" id="CAUYUE010000009">
    <property type="protein sequence ID" value="CAK0784047.1"/>
    <property type="molecule type" value="Genomic_DNA"/>
</dbReference>
<evidence type="ECO:0000256" key="4">
    <source>
        <dbReference type="ARBA" id="ARBA00022840"/>
    </source>
</evidence>
<dbReference type="GO" id="GO:0004828">
    <property type="term" value="F:serine-tRNA ligase activity"/>
    <property type="evidence" value="ECO:0007669"/>
    <property type="project" value="UniProtKB-EC"/>
</dbReference>
<dbReference type="FunFam" id="3.30.930.10:FF:000055">
    <property type="entry name" value="Serine--tRNA ligase"/>
    <property type="match status" value="1"/>
</dbReference>
<proteinExistence type="predicted"/>
<feature type="binding site" evidence="9">
    <location>
        <begin position="344"/>
        <end position="346"/>
    </location>
    <ligand>
        <name>ATP</name>
        <dbReference type="ChEBI" id="CHEBI:30616"/>
    </ligand>
</feature>
<dbReference type="InterPro" id="IPR006195">
    <property type="entry name" value="aa-tRNA-synth_II"/>
</dbReference>